<accession>A0ABQ5CT91</accession>
<comment type="caution">
    <text evidence="1">The sequence shown here is derived from an EMBL/GenBank/DDBJ whole genome shotgun (WGS) entry which is preliminary data.</text>
</comment>
<dbReference type="Proteomes" id="UP001151760">
    <property type="component" value="Unassembled WGS sequence"/>
</dbReference>
<sequence length="286" mass="32250">MFRFCNLCAILVDFTDMALPPRDQRHQYLMYKGLQYSDADIVDFEARLARIYRREVHRVQVFDFGGLPDLMAEGLSARMLMEHRDAQGVSLFTSRAWRQLFDIRGLLVHELILEFFSTFRFGETILDLDKAGALQFQLGGGFSSVGDFMNSLSTRHIRDLFLGSAQEVADAADGALGVDLDVVGERVAGDVHEIHGALAEQRKVIVAMARYFSRFTVWANSGIAQLLDSARVIYMPYSETRIQSRGAPRIVKEYRRILVEEFNNLALGSVGVLKLQDGCSTRILAQ</sequence>
<reference evidence="1" key="2">
    <citation type="submission" date="2022-01" db="EMBL/GenBank/DDBJ databases">
        <authorList>
            <person name="Yamashiro T."/>
            <person name="Shiraishi A."/>
            <person name="Satake H."/>
            <person name="Nakayama K."/>
        </authorList>
    </citation>
    <scope>NUCLEOTIDE SEQUENCE</scope>
</reference>
<organism evidence="1 2">
    <name type="scientific">Tanacetum coccineum</name>
    <dbReference type="NCBI Taxonomy" id="301880"/>
    <lineage>
        <taxon>Eukaryota</taxon>
        <taxon>Viridiplantae</taxon>
        <taxon>Streptophyta</taxon>
        <taxon>Embryophyta</taxon>
        <taxon>Tracheophyta</taxon>
        <taxon>Spermatophyta</taxon>
        <taxon>Magnoliopsida</taxon>
        <taxon>eudicotyledons</taxon>
        <taxon>Gunneridae</taxon>
        <taxon>Pentapetalae</taxon>
        <taxon>asterids</taxon>
        <taxon>campanulids</taxon>
        <taxon>Asterales</taxon>
        <taxon>Asteraceae</taxon>
        <taxon>Asteroideae</taxon>
        <taxon>Anthemideae</taxon>
        <taxon>Anthemidinae</taxon>
        <taxon>Tanacetum</taxon>
    </lineage>
</organism>
<gene>
    <name evidence="1" type="ORF">Tco_0909813</name>
</gene>
<name>A0ABQ5CT91_9ASTR</name>
<protein>
    <submittedName>
        <fullName evidence="1">Uncharacterized protein</fullName>
    </submittedName>
</protein>
<reference evidence="1" key="1">
    <citation type="journal article" date="2022" name="Int. J. Mol. Sci.">
        <title>Draft Genome of Tanacetum Coccineum: Genomic Comparison of Closely Related Tanacetum-Family Plants.</title>
        <authorList>
            <person name="Yamashiro T."/>
            <person name="Shiraishi A."/>
            <person name="Nakayama K."/>
            <person name="Satake H."/>
        </authorList>
    </citation>
    <scope>NUCLEOTIDE SEQUENCE</scope>
</reference>
<evidence type="ECO:0000313" key="2">
    <source>
        <dbReference type="Proteomes" id="UP001151760"/>
    </source>
</evidence>
<evidence type="ECO:0000313" key="1">
    <source>
        <dbReference type="EMBL" id="GJT29538.1"/>
    </source>
</evidence>
<proteinExistence type="predicted"/>
<keyword evidence="2" id="KW-1185">Reference proteome</keyword>
<dbReference type="EMBL" id="BQNB010014551">
    <property type="protein sequence ID" value="GJT29538.1"/>
    <property type="molecule type" value="Genomic_DNA"/>
</dbReference>